<dbReference type="PANTHER" id="PTHR35936">
    <property type="entry name" value="MEMBRANE-BOUND LYTIC MUREIN TRANSGLYCOSYLASE F"/>
    <property type="match status" value="1"/>
</dbReference>
<evidence type="ECO:0000256" key="3">
    <source>
        <dbReference type="SAM" id="SignalP"/>
    </source>
</evidence>
<dbReference type="EMBL" id="VNFK01000004">
    <property type="protein sequence ID" value="TVU64712.1"/>
    <property type="molecule type" value="Genomic_DNA"/>
</dbReference>
<feature type="domain" description="Solute-binding protein family 3/N-terminal" evidence="4">
    <location>
        <begin position="71"/>
        <end position="302"/>
    </location>
</feature>
<dbReference type="Proteomes" id="UP000316500">
    <property type="component" value="Unassembled WGS sequence"/>
</dbReference>
<dbReference type="InterPro" id="IPR001638">
    <property type="entry name" value="Solute-binding_3/MltF_N"/>
</dbReference>
<feature type="chain" id="PRO_5039567877" evidence="3">
    <location>
        <begin position="27"/>
        <end position="311"/>
    </location>
</feature>
<dbReference type="PROSITE" id="PS51257">
    <property type="entry name" value="PROKAR_LIPOPROTEIN"/>
    <property type="match status" value="1"/>
</dbReference>
<sequence>MKTIFKAQTTAAGIALLLALSACGGAANSDSASSESADTSLTNNTRDISEGVQPDQAAVALLPQSIKDKGELTVAMDLHYPPTTFLAEDNSTPIGLNPDVARLIAKKLDLKLKFVDTKFDTIIPGLDGGRFDFTVTTMAKTEERLKVLDMIDYFKAGNSVVVAAGNPLNLSMETLCGKNVAVTQGSTGQLKRLPALSEQTCTSKGQPAINAVTLPNIQEALTQLHSKRIDGILYDTTALGWAARQQPDSFTLLGRVNVGSSDLSAAGLKKGSPLTPAMQAAIQSVLGTPEYQESLKTWGLDSGAITDAKLN</sequence>
<feature type="region of interest" description="Disordered" evidence="2">
    <location>
        <begin position="29"/>
        <end position="49"/>
    </location>
</feature>
<evidence type="ECO:0000256" key="1">
    <source>
        <dbReference type="ARBA" id="ARBA00022729"/>
    </source>
</evidence>
<dbReference type="SUPFAM" id="SSF53850">
    <property type="entry name" value="Periplasmic binding protein-like II"/>
    <property type="match status" value="1"/>
</dbReference>
<dbReference type="Gene3D" id="3.40.190.10">
    <property type="entry name" value="Periplasmic binding protein-like II"/>
    <property type="match status" value="2"/>
</dbReference>
<feature type="signal peptide" evidence="3">
    <location>
        <begin position="1"/>
        <end position="26"/>
    </location>
</feature>
<evidence type="ECO:0000313" key="5">
    <source>
        <dbReference type="EMBL" id="TVU64712.1"/>
    </source>
</evidence>
<dbReference type="GeneID" id="79884932"/>
<proteinExistence type="predicted"/>
<comment type="caution">
    <text evidence="5">The sequence shown here is derived from an EMBL/GenBank/DDBJ whole genome shotgun (WGS) entry which is preliminary data.</text>
</comment>
<dbReference type="OrthoDB" id="4633994at2"/>
<keyword evidence="1 3" id="KW-0732">Signal</keyword>
<evidence type="ECO:0000259" key="4">
    <source>
        <dbReference type="SMART" id="SM00062"/>
    </source>
</evidence>
<protein>
    <submittedName>
        <fullName evidence="5">ABC transporter substrate-binding protein</fullName>
    </submittedName>
</protein>
<evidence type="ECO:0000313" key="6">
    <source>
        <dbReference type="Proteomes" id="UP000316500"/>
    </source>
</evidence>
<dbReference type="CDD" id="cd01004">
    <property type="entry name" value="PBP2_MidA_like"/>
    <property type="match status" value="1"/>
</dbReference>
<dbReference type="AlphaFoldDB" id="A0A558H6F7"/>
<accession>A0A558H6F7</accession>
<dbReference type="RefSeq" id="WP_144648869.1">
    <property type="nucleotide sequence ID" value="NZ_CP073234.1"/>
</dbReference>
<name>A0A558H6F7_PAENT</name>
<reference evidence="5 6" key="1">
    <citation type="submission" date="2019-07" db="EMBL/GenBank/DDBJ databases">
        <title>Diversity of Bacteria from Kongsfjorden, Arctic.</title>
        <authorList>
            <person name="Yu Y."/>
        </authorList>
    </citation>
    <scope>NUCLEOTIDE SEQUENCE [LARGE SCALE GENOMIC DNA]</scope>
    <source>
        <strain evidence="5 6">SM1928</strain>
    </source>
</reference>
<dbReference type="PANTHER" id="PTHR35936:SF17">
    <property type="entry name" value="ARGININE-BINDING EXTRACELLULAR PROTEIN ARTP"/>
    <property type="match status" value="1"/>
</dbReference>
<gene>
    <name evidence="5" type="ORF">FQP90_06495</name>
</gene>
<organism evidence="5 6">
    <name type="scientific">Paenarthrobacter nitroguajacolicus</name>
    <name type="common">Arthrobacter nitroguajacolicus</name>
    <dbReference type="NCBI Taxonomy" id="211146"/>
    <lineage>
        <taxon>Bacteria</taxon>
        <taxon>Bacillati</taxon>
        <taxon>Actinomycetota</taxon>
        <taxon>Actinomycetes</taxon>
        <taxon>Micrococcales</taxon>
        <taxon>Micrococcaceae</taxon>
        <taxon>Paenarthrobacter</taxon>
    </lineage>
</organism>
<dbReference type="SMART" id="SM00062">
    <property type="entry name" value="PBPb"/>
    <property type="match status" value="1"/>
</dbReference>
<evidence type="ECO:0000256" key="2">
    <source>
        <dbReference type="SAM" id="MobiDB-lite"/>
    </source>
</evidence>
<dbReference type="Pfam" id="PF00497">
    <property type="entry name" value="SBP_bac_3"/>
    <property type="match status" value="1"/>
</dbReference>
<feature type="compositionally biased region" description="Low complexity" evidence="2">
    <location>
        <begin position="29"/>
        <end position="40"/>
    </location>
</feature>